<feature type="transmembrane region" description="Helical" evidence="1">
    <location>
        <begin position="237"/>
        <end position="255"/>
    </location>
</feature>
<feature type="transmembrane region" description="Helical" evidence="1">
    <location>
        <begin position="165"/>
        <end position="184"/>
    </location>
</feature>
<feature type="transmembrane region" description="Helical" evidence="1">
    <location>
        <begin position="143"/>
        <end position="160"/>
    </location>
</feature>
<sequence length="350" mass="39069">MNNLKSAVWYWFKQEKISSESLPDTLSWVCDNAKNRPSAKQWRALSDLLLTWLAALFIGSGLVFFVAANWQTMSQFARFALVESAVVLAMFLYVFLRWRALKKGDKLGLGYTSANAVLLALAILIGSLLALVGQTYQTGADPWQLFTLWALFTLPLALVAGSELLWLLLGLLLNLATVLYYQTFPGLFGRLLLFDLALEALFILNLLVHILSLLLSGNLGSSINRPSNRHLRFSAPLLQQLTITIAVVCVTLLAIEEIFDWNSGVWLWVYCALIAAGYWLYNLKLKQIFVLAIGGFSLVAVFNSLLTRMVLEGNEPIGLLLVLGLCIIGTTSLLTLWLRQRHRVFRKGGN</sequence>
<evidence type="ECO:0000313" key="4">
    <source>
        <dbReference type="Proteomes" id="UP000002608"/>
    </source>
</evidence>
<dbReference type="Proteomes" id="UP000002608">
    <property type="component" value="Chromosome"/>
</dbReference>
<keyword evidence="1" id="KW-1133">Transmembrane helix</keyword>
<evidence type="ECO:0000313" key="3">
    <source>
        <dbReference type="EMBL" id="ABV87167.1"/>
    </source>
</evidence>
<dbReference type="OrthoDB" id="327621at2"/>
<feature type="transmembrane region" description="Helical" evidence="1">
    <location>
        <begin position="48"/>
        <end position="70"/>
    </location>
</feature>
<dbReference type="KEGG" id="spl:Spea_1844"/>
<accession>A8H3N0</accession>
<dbReference type="eggNOG" id="COG4984">
    <property type="taxonomic scope" value="Bacteria"/>
</dbReference>
<keyword evidence="4" id="KW-1185">Reference proteome</keyword>
<feature type="domain" description="DUF2157" evidence="2">
    <location>
        <begin position="11"/>
        <end position="166"/>
    </location>
</feature>
<name>A8H3N0_SHEPA</name>
<dbReference type="Pfam" id="PF09925">
    <property type="entry name" value="DUF2157"/>
    <property type="match status" value="1"/>
</dbReference>
<dbReference type="EMBL" id="CP000851">
    <property type="protein sequence ID" value="ABV87167.1"/>
    <property type="molecule type" value="Genomic_DNA"/>
</dbReference>
<evidence type="ECO:0000259" key="2">
    <source>
        <dbReference type="Pfam" id="PF09925"/>
    </source>
</evidence>
<proteinExistence type="predicted"/>
<feature type="transmembrane region" description="Helical" evidence="1">
    <location>
        <begin position="261"/>
        <end position="281"/>
    </location>
</feature>
<keyword evidence="1" id="KW-0812">Transmembrane</keyword>
<gene>
    <name evidence="3" type="ordered locus">Spea_1844</name>
</gene>
<dbReference type="InterPro" id="IPR018677">
    <property type="entry name" value="DUF2157"/>
</dbReference>
<feature type="transmembrane region" description="Helical" evidence="1">
    <location>
        <begin position="196"/>
        <end position="216"/>
    </location>
</feature>
<protein>
    <recommendedName>
        <fullName evidence="2">DUF2157 domain-containing protein</fullName>
    </recommendedName>
</protein>
<keyword evidence="1" id="KW-0472">Membrane</keyword>
<dbReference type="HOGENOM" id="CLU_050363_1_0_6"/>
<dbReference type="AlphaFoldDB" id="A8H3N0"/>
<dbReference type="RefSeq" id="WP_012155087.1">
    <property type="nucleotide sequence ID" value="NC_009901.1"/>
</dbReference>
<dbReference type="STRING" id="398579.Spea_1844"/>
<feature type="transmembrane region" description="Helical" evidence="1">
    <location>
        <begin position="288"/>
        <end position="311"/>
    </location>
</feature>
<feature type="transmembrane region" description="Helical" evidence="1">
    <location>
        <begin position="76"/>
        <end position="96"/>
    </location>
</feature>
<feature type="transmembrane region" description="Helical" evidence="1">
    <location>
        <begin position="317"/>
        <end position="338"/>
    </location>
</feature>
<evidence type="ECO:0000256" key="1">
    <source>
        <dbReference type="SAM" id="Phobius"/>
    </source>
</evidence>
<organism evidence="3 4">
    <name type="scientific">Shewanella pealeana (strain ATCC 700345 / ANG-SQ1)</name>
    <dbReference type="NCBI Taxonomy" id="398579"/>
    <lineage>
        <taxon>Bacteria</taxon>
        <taxon>Pseudomonadati</taxon>
        <taxon>Pseudomonadota</taxon>
        <taxon>Gammaproteobacteria</taxon>
        <taxon>Alteromonadales</taxon>
        <taxon>Shewanellaceae</taxon>
        <taxon>Shewanella</taxon>
    </lineage>
</organism>
<reference evidence="3 4" key="1">
    <citation type="submission" date="2007-10" db="EMBL/GenBank/DDBJ databases">
        <title>Complete sequence of Shewanella pealeana ATCC 700345.</title>
        <authorList>
            <consortium name="US DOE Joint Genome Institute"/>
            <person name="Copeland A."/>
            <person name="Lucas S."/>
            <person name="Lapidus A."/>
            <person name="Barry K."/>
            <person name="Glavina del Rio T."/>
            <person name="Dalin E."/>
            <person name="Tice H."/>
            <person name="Pitluck S."/>
            <person name="Chertkov O."/>
            <person name="Brettin T."/>
            <person name="Bruce D."/>
            <person name="Detter J.C."/>
            <person name="Han C."/>
            <person name="Schmutz J."/>
            <person name="Larimer F."/>
            <person name="Land M."/>
            <person name="Hauser L."/>
            <person name="Kyrpides N."/>
            <person name="Kim E."/>
            <person name="Zhao J.-S.Z."/>
            <person name="Manno D."/>
            <person name="Hawari J."/>
            <person name="Richardson P."/>
        </authorList>
    </citation>
    <scope>NUCLEOTIDE SEQUENCE [LARGE SCALE GENOMIC DNA]</scope>
    <source>
        <strain evidence="4">ATCC 700345 / ANG-SQ1</strain>
    </source>
</reference>
<feature type="transmembrane region" description="Helical" evidence="1">
    <location>
        <begin position="108"/>
        <end position="131"/>
    </location>
</feature>